<evidence type="ECO:0000313" key="2">
    <source>
        <dbReference type="Proteomes" id="UP000177053"/>
    </source>
</evidence>
<accession>A0A1F7XA67</accession>
<name>A0A1F7XA67_9BACT</name>
<evidence type="ECO:0000313" key="1">
    <source>
        <dbReference type="EMBL" id="OGM11926.1"/>
    </source>
</evidence>
<reference evidence="1 2" key="1">
    <citation type="journal article" date="2016" name="Nat. Commun.">
        <title>Thousands of microbial genomes shed light on interconnected biogeochemical processes in an aquifer system.</title>
        <authorList>
            <person name="Anantharaman K."/>
            <person name="Brown C.T."/>
            <person name="Hug L.A."/>
            <person name="Sharon I."/>
            <person name="Castelle C.J."/>
            <person name="Probst A.J."/>
            <person name="Thomas B.C."/>
            <person name="Singh A."/>
            <person name="Wilkins M.J."/>
            <person name="Karaoz U."/>
            <person name="Brodie E.L."/>
            <person name="Williams K.H."/>
            <person name="Hubbard S.S."/>
            <person name="Banfield J.F."/>
        </authorList>
    </citation>
    <scope>NUCLEOTIDE SEQUENCE [LARGE SCALE GENOMIC DNA]</scope>
</reference>
<gene>
    <name evidence="1" type="ORF">A2Z22_01690</name>
</gene>
<sequence>MQELGFDQVVYDLKPKQRRQLIVVCPLHCLQFCATSHPPKPPEDLTVKAAMSIAKDHMRQYGCRVMLVTPI</sequence>
<organism evidence="1 2">
    <name type="scientific">Candidatus Woesebacteria bacterium RBG_16_34_12</name>
    <dbReference type="NCBI Taxonomy" id="1802480"/>
    <lineage>
        <taxon>Bacteria</taxon>
        <taxon>Candidatus Woeseibacteriota</taxon>
    </lineage>
</organism>
<dbReference type="EMBL" id="MGFS01000007">
    <property type="protein sequence ID" value="OGM11926.1"/>
    <property type="molecule type" value="Genomic_DNA"/>
</dbReference>
<comment type="caution">
    <text evidence="1">The sequence shown here is derived from an EMBL/GenBank/DDBJ whole genome shotgun (WGS) entry which is preliminary data.</text>
</comment>
<proteinExistence type="predicted"/>
<protein>
    <submittedName>
        <fullName evidence="1">Uncharacterized protein</fullName>
    </submittedName>
</protein>
<dbReference type="Proteomes" id="UP000177053">
    <property type="component" value="Unassembled WGS sequence"/>
</dbReference>
<dbReference type="AlphaFoldDB" id="A0A1F7XA67"/>